<dbReference type="Proteomes" id="UP000639643">
    <property type="component" value="Unassembled WGS sequence"/>
</dbReference>
<proteinExistence type="predicted"/>
<comment type="caution">
    <text evidence="1">The sequence shown here is derived from an EMBL/GenBank/DDBJ whole genome shotgun (WGS) entry which is preliminary data.</text>
</comment>
<reference evidence="1" key="1">
    <citation type="journal article" date="2020" name="Phytopathology">
        <title>Genome Sequence Resources of Colletotrichum truncatum, C. plurivorum, C. musicola, and C. sojae: Four Species Pathogenic to Soybean (Glycine max).</title>
        <authorList>
            <person name="Rogerio F."/>
            <person name="Boufleur T.R."/>
            <person name="Ciampi-Guillardi M."/>
            <person name="Sukno S.A."/>
            <person name="Thon M.R."/>
            <person name="Massola Junior N.S."/>
            <person name="Baroncelli R."/>
        </authorList>
    </citation>
    <scope>NUCLEOTIDE SEQUENCE</scope>
    <source>
        <strain evidence="1">LFN0074</strain>
    </source>
</reference>
<evidence type="ECO:0000313" key="2">
    <source>
        <dbReference type="Proteomes" id="UP000639643"/>
    </source>
</evidence>
<name>A0A8H6J8L9_9PEZI</name>
<evidence type="ECO:0000313" key="1">
    <source>
        <dbReference type="EMBL" id="KAF6808148.1"/>
    </source>
</evidence>
<organism evidence="1 2">
    <name type="scientific">Colletotrichum musicola</name>
    <dbReference type="NCBI Taxonomy" id="2175873"/>
    <lineage>
        <taxon>Eukaryota</taxon>
        <taxon>Fungi</taxon>
        <taxon>Dikarya</taxon>
        <taxon>Ascomycota</taxon>
        <taxon>Pezizomycotina</taxon>
        <taxon>Sordariomycetes</taxon>
        <taxon>Hypocreomycetidae</taxon>
        <taxon>Glomerellales</taxon>
        <taxon>Glomerellaceae</taxon>
        <taxon>Colletotrichum</taxon>
        <taxon>Colletotrichum orchidearum species complex</taxon>
    </lineage>
</organism>
<accession>A0A8H6J8L9</accession>
<keyword evidence="2" id="KW-1185">Reference proteome</keyword>
<gene>
    <name evidence="1" type="ORF">CMUS01_13958</name>
</gene>
<dbReference type="AlphaFoldDB" id="A0A8H6J8L9"/>
<dbReference type="EMBL" id="WIGM01000945">
    <property type="protein sequence ID" value="KAF6808148.1"/>
    <property type="molecule type" value="Genomic_DNA"/>
</dbReference>
<sequence length="193" mass="21346">MQRRILFWITSPPCSFLPCKKRKGRPFFYVFDGAPLFEIFQGTDVQDPGATCKCNAVQRDAVPSPTGHRSRRRPLSLSLHPARDFEIKNATLGMGFADDVCCVAFAGLSRSTGPWEDRTPRRCFPAKLGFVASCMRPGVIAAEACATASGANPRRPTEVVSTMPGVLHLALRNRVACFRVERWWSDGRGRGTN</sequence>
<protein>
    <submittedName>
        <fullName evidence="1">Uncharacterized protein</fullName>
    </submittedName>
</protein>